<evidence type="ECO:0000313" key="3">
    <source>
        <dbReference type="Proteomes" id="UP000664601"/>
    </source>
</evidence>
<dbReference type="Gene3D" id="2.160.20.120">
    <property type="match status" value="1"/>
</dbReference>
<organism evidence="2 3">
    <name type="scientific">Candidatus Enterococcus moelleringii</name>
    <dbReference type="NCBI Taxonomy" id="2815325"/>
    <lineage>
        <taxon>Bacteria</taxon>
        <taxon>Bacillati</taxon>
        <taxon>Bacillota</taxon>
        <taxon>Bacilli</taxon>
        <taxon>Lactobacillales</taxon>
        <taxon>Enterococcaceae</taxon>
        <taxon>Enterococcus</taxon>
    </lineage>
</organism>
<proteinExistence type="predicted"/>
<dbReference type="Proteomes" id="UP000664601">
    <property type="component" value="Unassembled WGS sequence"/>
</dbReference>
<reference evidence="2 3" key="1">
    <citation type="submission" date="2021-03" db="EMBL/GenBank/DDBJ databases">
        <title>Enterococcal diversity collection.</title>
        <authorList>
            <person name="Gilmore M.S."/>
            <person name="Schwartzman J."/>
            <person name="Van Tyne D."/>
            <person name="Martin M."/>
            <person name="Earl A.M."/>
            <person name="Manson A.L."/>
            <person name="Straub T."/>
            <person name="Salamzade R."/>
            <person name="Saavedra J."/>
            <person name="Lebreton F."/>
            <person name="Prichula J."/>
            <person name="Schaufler K."/>
            <person name="Gaca A."/>
            <person name="Sgardioli B."/>
            <person name="Wagenaar J."/>
            <person name="Strong T."/>
        </authorList>
    </citation>
    <scope>NUCLEOTIDE SEQUENCE [LARGE SCALE GENOMIC DNA]</scope>
    <source>
        <strain evidence="2 3">669A</strain>
    </source>
</reference>
<evidence type="ECO:0000313" key="2">
    <source>
        <dbReference type="EMBL" id="MBO1307636.1"/>
    </source>
</evidence>
<name>A0ABS3LFZ1_9ENTE</name>
<dbReference type="RefSeq" id="WP_207674629.1">
    <property type="nucleotide sequence ID" value="NZ_JAFREM010000025.1"/>
</dbReference>
<protein>
    <submittedName>
        <fullName evidence="2">DUF4097 family beta strand repeat protein</fullName>
    </submittedName>
</protein>
<dbReference type="InterPro" id="IPR025164">
    <property type="entry name" value="Toastrack_DUF4097"/>
</dbReference>
<accession>A0ABS3LFZ1</accession>
<gene>
    <name evidence="2" type="ORF">JZO70_15780</name>
</gene>
<dbReference type="Pfam" id="PF13349">
    <property type="entry name" value="DUF4097"/>
    <property type="match status" value="1"/>
</dbReference>
<dbReference type="EMBL" id="JAFREM010000025">
    <property type="protein sequence ID" value="MBO1307636.1"/>
    <property type="molecule type" value="Genomic_DNA"/>
</dbReference>
<evidence type="ECO:0000259" key="1">
    <source>
        <dbReference type="Pfam" id="PF13349"/>
    </source>
</evidence>
<comment type="caution">
    <text evidence="2">The sequence shown here is derived from an EMBL/GenBank/DDBJ whole genome shotgun (WGS) entry which is preliminary data.</text>
</comment>
<keyword evidence="3" id="KW-1185">Reference proteome</keyword>
<sequence>MKKITVGVILVGLAIVSISSMVFHNRSTNKTYEAETTIKSLVIDDNNTPITVTGTNGDTLTIQYKETRNNKYKIEEDRSELVFERKTNWLPFNWFNFGGDSGEIVVEVPNDQLEELTISTGNAPVSVENLSLENAFIETSNGEIEVSDLKVDDILSARTTNAIIVASELTFVDGEFITSNGQVEADQLEGETIMLESTNADLNFDKVKVTSLLSADSSNGHIKGNIIGKQSEFEIYSDTSNGKNIPGNTDVTRDKMIEADTSNGDIVIEFSE</sequence>
<feature type="domain" description="DUF4097" evidence="1">
    <location>
        <begin position="38"/>
        <end position="266"/>
    </location>
</feature>